<comment type="similarity">
    <text evidence="1">Belongs to the Gfa family.</text>
</comment>
<dbReference type="InterPro" id="IPR052355">
    <property type="entry name" value="CENP-V-like"/>
</dbReference>
<dbReference type="OrthoDB" id="9805575at2"/>
<dbReference type="InterPro" id="IPR011057">
    <property type="entry name" value="Mss4-like_sf"/>
</dbReference>
<evidence type="ECO:0000256" key="1">
    <source>
        <dbReference type="ARBA" id="ARBA00005495"/>
    </source>
</evidence>
<comment type="caution">
    <text evidence="5">The sequence shown here is derived from an EMBL/GenBank/DDBJ whole genome shotgun (WGS) entry which is preliminary data.</text>
</comment>
<organism evidence="5 6">
    <name type="scientific">Devosia geojensis</name>
    <dbReference type="NCBI Taxonomy" id="443610"/>
    <lineage>
        <taxon>Bacteria</taxon>
        <taxon>Pseudomonadati</taxon>
        <taxon>Pseudomonadota</taxon>
        <taxon>Alphaproteobacteria</taxon>
        <taxon>Hyphomicrobiales</taxon>
        <taxon>Devosiaceae</taxon>
        <taxon>Devosia</taxon>
    </lineage>
</organism>
<evidence type="ECO:0000313" key="6">
    <source>
        <dbReference type="Proteomes" id="UP000033632"/>
    </source>
</evidence>
<protein>
    <recommendedName>
        <fullName evidence="4">CENP-V/GFA domain-containing protein</fullName>
    </recommendedName>
</protein>
<name>A0A0F5FRP3_9HYPH</name>
<dbReference type="SUPFAM" id="SSF51316">
    <property type="entry name" value="Mss4-like"/>
    <property type="match status" value="1"/>
</dbReference>
<proteinExistence type="inferred from homology"/>
<dbReference type="Pfam" id="PF04828">
    <property type="entry name" value="GFA"/>
    <property type="match status" value="1"/>
</dbReference>
<evidence type="ECO:0000259" key="4">
    <source>
        <dbReference type="PROSITE" id="PS51891"/>
    </source>
</evidence>
<dbReference type="GO" id="GO:0046872">
    <property type="term" value="F:metal ion binding"/>
    <property type="evidence" value="ECO:0007669"/>
    <property type="project" value="UniProtKB-KW"/>
</dbReference>
<evidence type="ECO:0000256" key="2">
    <source>
        <dbReference type="ARBA" id="ARBA00022723"/>
    </source>
</evidence>
<gene>
    <name evidence="5" type="ORF">VE25_12500</name>
</gene>
<dbReference type="PROSITE" id="PS51891">
    <property type="entry name" value="CENP_V_GFA"/>
    <property type="match status" value="1"/>
</dbReference>
<keyword evidence="2" id="KW-0479">Metal-binding</keyword>
<dbReference type="PANTHER" id="PTHR28620">
    <property type="entry name" value="CENTROMERE PROTEIN V"/>
    <property type="match status" value="1"/>
</dbReference>
<dbReference type="RefSeq" id="WP_046108965.1">
    <property type="nucleotide sequence ID" value="NZ_JZEX01000115.1"/>
</dbReference>
<reference evidence="5 6" key="1">
    <citation type="submission" date="2015-03" db="EMBL/GenBank/DDBJ databases">
        <authorList>
            <person name="Hassan Y.I."/>
            <person name="Lepp D."/>
            <person name="Li X.-Z."/>
            <person name="Zhou T."/>
        </authorList>
    </citation>
    <scope>NUCLEOTIDE SEQUENCE [LARGE SCALE GENOMIC DNA]</scope>
    <source>
        <strain evidence="5 6">BD-c194</strain>
    </source>
</reference>
<dbReference type="EMBL" id="JZEX01000115">
    <property type="protein sequence ID" value="KKB11516.1"/>
    <property type="molecule type" value="Genomic_DNA"/>
</dbReference>
<accession>A0A0F5FRP3</accession>
<dbReference type="PANTHER" id="PTHR28620:SF1">
    <property type="entry name" value="CENP-V_GFA DOMAIN-CONTAINING PROTEIN"/>
    <property type="match status" value="1"/>
</dbReference>
<evidence type="ECO:0000313" key="5">
    <source>
        <dbReference type="EMBL" id="KKB11516.1"/>
    </source>
</evidence>
<dbReference type="PATRIC" id="fig|443610.3.peg.739"/>
<keyword evidence="3" id="KW-0862">Zinc</keyword>
<evidence type="ECO:0000256" key="3">
    <source>
        <dbReference type="ARBA" id="ARBA00022833"/>
    </source>
</evidence>
<feature type="domain" description="CENP-V/GFA" evidence="4">
    <location>
        <begin position="7"/>
        <end position="116"/>
    </location>
</feature>
<dbReference type="InterPro" id="IPR006913">
    <property type="entry name" value="CENP-V/GFA"/>
</dbReference>
<dbReference type="GO" id="GO:0016846">
    <property type="term" value="F:carbon-sulfur lyase activity"/>
    <property type="evidence" value="ECO:0007669"/>
    <property type="project" value="InterPro"/>
</dbReference>
<sequence>MPEARTYHGQCHCGAVRYEATTDLSSLADCNCSRCRRLGWIMQSLPAENFRLISGEDRLTLYHFNTMGIDHLFCATCGIESFARGHDGEGRELVMINVNCLEDAPPVDRAAISHWDGASF</sequence>
<dbReference type="Proteomes" id="UP000033632">
    <property type="component" value="Unassembled WGS sequence"/>
</dbReference>
<dbReference type="STRING" id="443610.VE25_12500"/>
<keyword evidence="6" id="KW-1185">Reference proteome</keyword>
<dbReference type="AlphaFoldDB" id="A0A0F5FRP3"/>
<dbReference type="Gene3D" id="2.170.150.70">
    <property type="match status" value="1"/>
</dbReference>